<dbReference type="AlphaFoldDB" id="A0A926NV66"/>
<evidence type="ECO:0000313" key="3">
    <source>
        <dbReference type="Proteomes" id="UP000619078"/>
    </source>
</evidence>
<name>A0A926NV66_9SPHI</name>
<gene>
    <name evidence="2" type="ORF">IDJ76_04310</name>
</gene>
<evidence type="ECO:0000313" key="2">
    <source>
        <dbReference type="EMBL" id="MBD1392314.1"/>
    </source>
</evidence>
<dbReference type="EMBL" id="JACWMX010000001">
    <property type="protein sequence ID" value="MBD1392314.1"/>
    <property type="molecule type" value="Genomic_DNA"/>
</dbReference>
<proteinExistence type="predicted"/>
<evidence type="ECO:0000256" key="1">
    <source>
        <dbReference type="SAM" id="SignalP"/>
    </source>
</evidence>
<feature type="signal peptide" evidence="1">
    <location>
        <begin position="1"/>
        <end position="23"/>
    </location>
</feature>
<dbReference type="RefSeq" id="WP_191161057.1">
    <property type="nucleotide sequence ID" value="NZ_JACWMX010000001.1"/>
</dbReference>
<evidence type="ECO:0008006" key="4">
    <source>
        <dbReference type="Google" id="ProtNLM"/>
    </source>
</evidence>
<feature type="chain" id="PRO_5038031754" description="Lipoprotein" evidence="1">
    <location>
        <begin position="24"/>
        <end position="213"/>
    </location>
</feature>
<reference evidence="2" key="1">
    <citation type="submission" date="2020-09" db="EMBL/GenBank/DDBJ databases">
        <title>Novel species of Mucilaginibacter isolated from a glacier on the Tibetan Plateau.</title>
        <authorList>
            <person name="Liu Q."/>
            <person name="Xin Y.-H."/>
        </authorList>
    </citation>
    <scope>NUCLEOTIDE SEQUENCE</scope>
    <source>
        <strain evidence="2">ZB1P21</strain>
    </source>
</reference>
<accession>A0A926NV66</accession>
<keyword evidence="3" id="KW-1185">Reference proteome</keyword>
<dbReference type="Proteomes" id="UP000619078">
    <property type="component" value="Unassembled WGS sequence"/>
</dbReference>
<comment type="caution">
    <text evidence="2">The sequence shown here is derived from an EMBL/GenBank/DDBJ whole genome shotgun (WGS) entry which is preliminary data.</text>
</comment>
<protein>
    <recommendedName>
        <fullName evidence="4">Lipoprotein</fullName>
    </recommendedName>
</protein>
<keyword evidence="1" id="KW-0732">Signal</keyword>
<sequence length="213" mass="23515">MKIKLLAYAVVVCLISCTKTVQNEVEVYGNDFDTADLTHITNGRIIKFNNTAVLGNYNNDGFALTINDLPKHDLVTISYDLYIHDSWDGNKLAPDGPDIFSMLVDGNPYINASFSNSPCGVGVFCEPQSYPLDYPNNYSNPKAGAFRTDLPGLCNLATNPNGTTLYKIQKTIRHSKSTLILQCLDKLIQTNTADPKCDESWSVDNIRIKAIAL</sequence>
<organism evidence="2 3">
    <name type="scientific">Mucilaginibacter glaciei</name>
    <dbReference type="NCBI Taxonomy" id="2772109"/>
    <lineage>
        <taxon>Bacteria</taxon>
        <taxon>Pseudomonadati</taxon>
        <taxon>Bacteroidota</taxon>
        <taxon>Sphingobacteriia</taxon>
        <taxon>Sphingobacteriales</taxon>
        <taxon>Sphingobacteriaceae</taxon>
        <taxon>Mucilaginibacter</taxon>
    </lineage>
</organism>